<reference evidence="5 6" key="1">
    <citation type="submission" date="2024-08" db="EMBL/GenBank/DDBJ databases">
        <title>Whole-genome sequencing of halo(alkali)philic microorganisms from hypersaline lakes.</title>
        <authorList>
            <person name="Sorokin D.Y."/>
            <person name="Merkel A.Y."/>
            <person name="Messina E."/>
            <person name="Yakimov M."/>
        </authorList>
    </citation>
    <scope>NUCLEOTIDE SEQUENCE [LARGE SCALE GENOMIC DNA]</scope>
    <source>
        <strain evidence="5 6">AB-hyl4</strain>
    </source>
</reference>
<dbReference type="RefSeq" id="WP_425345784.1">
    <property type="nucleotide sequence ID" value="NZ_JBGUBD010000006.1"/>
</dbReference>
<dbReference type="Proteomes" id="UP001575105">
    <property type="component" value="Unassembled WGS sequence"/>
</dbReference>
<feature type="domain" description="HTH araC/xylS-type" evidence="4">
    <location>
        <begin position="162"/>
        <end position="260"/>
    </location>
</feature>
<protein>
    <submittedName>
        <fullName evidence="5">Helix-turn-helix domain-containing protein</fullName>
    </submittedName>
</protein>
<dbReference type="PANTHER" id="PTHR43280:SF28">
    <property type="entry name" value="HTH-TYPE TRANSCRIPTIONAL ACTIVATOR RHAS"/>
    <property type="match status" value="1"/>
</dbReference>
<dbReference type="Pfam" id="PF12833">
    <property type="entry name" value="HTH_18"/>
    <property type="match status" value="1"/>
</dbReference>
<evidence type="ECO:0000256" key="1">
    <source>
        <dbReference type="ARBA" id="ARBA00023015"/>
    </source>
</evidence>
<dbReference type="InterPro" id="IPR018060">
    <property type="entry name" value="HTH_AraC"/>
</dbReference>
<evidence type="ECO:0000313" key="5">
    <source>
        <dbReference type="EMBL" id="MFA9478859.1"/>
    </source>
</evidence>
<dbReference type="InterPro" id="IPR009057">
    <property type="entry name" value="Homeodomain-like_sf"/>
</dbReference>
<keyword evidence="1" id="KW-0805">Transcription regulation</keyword>
<sequence length="265" mass="30376">MIGFFDHGWGTFTPRRPIPSCRWDRFDLLCVHGGQLQLRFEDQGTLRLAVGAGVLIYPFTRFAGEPITPQCRVSVQHFAIEDSAEDLPGVLQRLVHRRSGYEPVRLRPHAQVRGDIHRALTLAFEPQTQAVHEMRVAWLTLILSQLKTVESQALPAQPQAWDALDAWLRQHVTEPITVEAMARQMDLSPGHFSHRFRAVFGVSPGRHVQRLRLQEAQRLLRETAWPIKTIAHKLHYSDLANFYRAFGKAVGVTPARYRQRFILRG</sequence>
<dbReference type="Gene3D" id="1.10.10.60">
    <property type="entry name" value="Homeodomain-like"/>
    <property type="match status" value="2"/>
</dbReference>
<accession>A0ABV4U7S4</accession>
<dbReference type="PROSITE" id="PS01124">
    <property type="entry name" value="HTH_ARAC_FAMILY_2"/>
    <property type="match status" value="1"/>
</dbReference>
<organism evidence="5 6">
    <name type="scientific">Natronomicrosphaera hydrolytica</name>
    <dbReference type="NCBI Taxonomy" id="3242702"/>
    <lineage>
        <taxon>Bacteria</taxon>
        <taxon>Pseudomonadati</taxon>
        <taxon>Planctomycetota</taxon>
        <taxon>Phycisphaerae</taxon>
        <taxon>Phycisphaerales</taxon>
        <taxon>Phycisphaeraceae</taxon>
        <taxon>Natronomicrosphaera</taxon>
    </lineage>
</organism>
<dbReference type="SUPFAM" id="SSF46689">
    <property type="entry name" value="Homeodomain-like"/>
    <property type="match status" value="2"/>
</dbReference>
<keyword evidence="2" id="KW-0238">DNA-binding</keyword>
<comment type="caution">
    <text evidence="5">The sequence shown here is derived from an EMBL/GenBank/DDBJ whole genome shotgun (WGS) entry which is preliminary data.</text>
</comment>
<proteinExistence type="predicted"/>
<dbReference type="PANTHER" id="PTHR43280">
    <property type="entry name" value="ARAC-FAMILY TRANSCRIPTIONAL REGULATOR"/>
    <property type="match status" value="1"/>
</dbReference>
<evidence type="ECO:0000259" key="4">
    <source>
        <dbReference type="PROSITE" id="PS01124"/>
    </source>
</evidence>
<keyword evidence="3" id="KW-0804">Transcription</keyword>
<evidence type="ECO:0000313" key="6">
    <source>
        <dbReference type="Proteomes" id="UP001575105"/>
    </source>
</evidence>
<gene>
    <name evidence="5" type="ORF">ACERK3_11195</name>
</gene>
<name>A0ABV4U7S4_9BACT</name>
<evidence type="ECO:0000256" key="3">
    <source>
        <dbReference type="ARBA" id="ARBA00023163"/>
    </source>
</evidence>
<evidence type="ECO:0000256" key="2">
    <source>
        <dbReference type="ARBA" id="ARBA00023125"/>
    </source>
</evidence>
<keyword evidence="6" id="KW-1185">Reference proteome</keyword>
<dbReference type="EMBL" id="JBGUBD010000006">
    <property type="protein sequence ID" value="MFA9478859.1"/>
    <property type="molecule type" value="Genomic_DNA"/>
</dbReference>
<dbReference type="SMART" id="SM00342">
    <property type="entry name" value="HTH_ARAC"/>
    <property type="match status" value="1"/>
</dbReference>